<feature type="transmembrane region" description="Helical" evidence="2">
    <location>
        <begin position="392"/>
        <end position="412"/>
    </location>
</feature>
<dbReference type="SUPFAM" id="SSF103473">
    <property type="entry name" value="MFS general substrate transporter"/>
    <property type="match status" value="1"/>
</dbReference>
<feature type="transmembrane region" description="Helical" evidence="2">
    <location>
        <begin position="21"/>
        <end position="44"/>
    </location>
</feature>
<dbReference type="InterPro" id="IPR011701">
    <property type="entry name" value="MFS"/>
</dbReference>
<feature type="transmembrane region" description="Helical" evidence="2">
    <location>
        <begin position="82"/>
        <end position="102"/>
    </location>
</feature>
<dbReference type="PANTHER" id="PTHR23542:SF1">
    <property type="entry name" value="MAJOR FACILITATOR SUPERFAMILY (MFS) PROFILE DOMAIN-CONTAINING PROTEIN"/>
    <property type="match status" value="1"/>
</dbReference>
<feature type="transmembrane region" description="Helical" evidence="2">
    <location>
        <begin position="265"/>
        <end position="288"/>
    </location>
</feature>
<reference evidence="3 4" key="1">
    <citation type="submission" date="2024-07" db="EMBL/GenBank/DDBJ databases">
        <authorList>
            <person name="Thanompreechachai J."/>
            <person name="Duangmal K."/>
        </authorList>
    </citation>
    <scope>NUCLEOTIDE SEQUENCE [LARGE SCALE GENOMIC DNA]</scope>
    <source>
        <strain evidence="3 4">LSe6-4</strain>
    </source>
</reference>
<dbReference type="InterPro" id="IPR036259">
    <property type="entry name" value="MFS_trans_sf"/>
</dbReference>
<keyword evidence="4" id="KW-1185">Reference proteome</keyword>
<evidence type="ECO:0000256" key="2">
    <source>
        <dbReference type="SAM" id="Phobius"/>
    </source>
</evidence>
<evidence type="ECO:0000313" key="3">
    <source>
        <dbReference type="EMBL" id="MEZ0163461.1"/>
    </source>
</evidence>
<dbReference type="EMBL" id="JBGFTU010000001">
    <property type="protein sequence ID" value="MEZ0163461.1"/>
    <property type="molecule type" value="Genomic_DNA"/>
</dbReference>
<dbReference type="RefSeq" id="WP_370439707.1">
    <property type="nucleotide sequence ID" value="NZ_JBGFTU010000001.1"/>
</dbReference>
<evidence type="ECO:0000313" key="4">
    <source>
        <dbReference type="Proteomes" id="UP001565927"/>
    </source>
</evidence>
<dbReference type="PANTHER" id="PTHR23542">
    <property type="match status" value="1"/>
</dbReference>
<keyword evidence="2" id="KW-0812">Transmembrane</keyword>
<evidence type="ECO:0000256" key="1">
    <source>
        <dbReference type="SAM" id="MobiDB-lite"/>
    </source>
</evidence>
<feature type="transmembrane region" description="Helical" evidence="2">
    <location>
        <begin position="328"/>
        <end position="351"/>
    </location>
</feature>
<accession>A0ABV4GZ55</accession>
<dbReference type="Proteomes" id="UP001565927">
    <property type="component" value="Unassembled WGS sequence"/>
</dbReference>
<dbReference type="Pfam" id="PF07690">
    <property type="entry name" value="MFS_1"/>
    <property type="match status" value="1"/>
</dbReference>
<feature type="transmembrane region" description="Helical" evidence="2">
    <location>
        <begin position="50"/>
        <end position="70"/>
    </location>
</feature>
<proteinExistence type="predicted"/>
<dbReference type="Gene3D" id="1.20.1250.20">
    <property type="entry name" value="MFS general substrate transporter like domains"/>
    <property type="match status" value="1"/>
</dbReference>
<comment type="caution">
    <text evidence="3">The sequence shown here is derived from an EMBL/GenBank/DDBJ whole genome shotgun (WGS) entry which is preliminary data.</text>
</comment>
<organism evidence="3 4">
    <name type="scientific">Kineococcus halophytocola</name>
    <dbReference type="NCBI Taxonomy" id="3234027"/>
    <lineage>
        <taxon>Bacteria</taxon>
        <taxon>Bacillati</taxon>
        <taxon>Actinomycetota</taxon>
        <taxon>Actinomycetes</taxon>
        <taxon>Kineosporiales</taxon>
        <taxon>Kineosporiaceae</taxon>
        <taxon>Kineococcus</taxon>
    </lineage>
</organism>
<gene>
    <name evidence="3" type="ORF">AB2L27_01630</name>
</gene>
<feature type="transmembrane region" description="Helical" evidence="2">
    <location>
        <begin position="300"/>
        <end position="322"/>
    </location>
</feature>
<feature type="region of interest" description="Disordered" evidence="1">
    <location>
        <begin position="199"/>
        <end position="224"/>
    </location>
</feature>
<keyword evidence="2" id="KW-0472">Membrane</keyword>
<feature type="transmembrane region" description="Helical" evidence="2">
    <location>
        <begin position="108"/>
        <end position="127"/>
    </location>
</feature>
<keyword evidence="2" id="KW-1133">Transmembrane helix</keyword>
<protein>
    <submittedName>
        <fullName evidence="3">MFS transporter</fullName>
    </submittedName>
</protein>
<sequence length="417" mass="41155">MSHPDQVVDPRALRALPGLRLVFTAATLARLSFATLVLSLLLTVQAATGSYAVAGTALGAYGIAGSTMPAKARLLDTRGPRRVLPLLSTLFALALLALALAARSGVGVAAVHVTGAAVAGLVAPPVGPTMRAVWARLTPDPAARQRAYSLDAVVESGVFAVGPVLAAVLVQAATPATALVCTAAAHLLGSSVMATSPLLTRPAGRAPDQPDAEPPAGSSRRRRVLGPLTRPGYPALLLFAAAVGLGNDPLEVAVVARGERAGPAVASGLLLAVLALSAAAGGLGWGRLAGTDHGRRLRDVPPWTVLAALAAVTSLAAAVAAVAPGLVWLAAALVVVGAASAPLAVVVYTAADRFGATDGGSEATSWVTTATNLGASLGTAAAGALIDVHGTAGAFWAGAAVTAVAGAGAWAYGHRGR</sequence>
<name>A0ABV4GZ55_9ACTN</name>